<dbReference type="EMBL" id="JANRMS010000034">
    <property type="protein sequence ID" value="KAJ3548974.1"/>
    <property type="molecule type" value="Genomic_DNA"/>
</dbReference>
<protein>
    <submittedName>
        <fullName evidence="1">Uncharacterized protein</fullName>
    </submittedName>
</protein>
<comment type="caution">
    <text evidence="1">The sequence shown here is derived from an EMBL/GenBank/DDBJ whole genome shotgun (WGS) entry which is preliminary data.</text>
</comment>
<reference evidence="1" key="1">
    <citation type="submission" date="2022-08" db="EMBL/GenBank/DDBJ databases">
        <title>Genome Sequence of Fusarium decemcellulare.</title>
        <authorList>
            <person name="Buettner E."/>
        </authorList>
    </citation>
    <scope>NUCLEOTIDE SEQUENCE</scope>
    <source>
        <strain evidence="1">Babe19</strain>
    </source>
</reference>
<dbReference type="Proteomes" id="UP001148629">
    <property type="component" value="Unassembled WGS sequence"/>
</dbReference>
<evidence type="ECO:0000313" key="2">
    <source>
        <dbReference type="Proteomes" id="UP001148629"/>
    </source>
</evidence>
<sequence length="504" mass="57661">MPTITQAFGLDWRFIAFSDPDNFYKTAIKWSKDYGEIVHVKVGLSRFIFLNSPRVVKALMDKKGSIYSSRPYQPMVFDAYSNGKRYFFMPYGPLWRSVRKVSHAALNLSTSVSYIPIQDFESKQTLFELLNTKSDGDFFDAARRYSASVIFTITYGKRITSHDDPIKLAVNEVVKHFIVMSEPGRWLVDSFPILTKLPGWMVQNWWKIGQEFHETDSAVYLGLYRDLVNKAKTGDAQDCFVNDFYRANPEEHGIDDETAAYTAGSMLEAGSQSTSDVFITLMLACLLFPEVVKQAQTELDRVVGTDRLPTFDDESDLPYIRAMIKEVLRWKPILKIGPPHSTTEDDWFEGQFIPKGSTVILSWWAIQHDPDRWPDPDRYDPTRYLHDPFTSAESMNQPDPNARDHFTYGAGRRTCPGIHLAQNSLFILLSRTLWGFNITKSIGPDGKEIEPEVASEEGFQVTPLRFPCHFSPRSEKHAQIIQDAWLSAEKEGCHWSRKGKTLSL</sequence>
<proteinExistence type="predicted"/>
<evidence type="ECO:0000313" key="1">
    <source>
        <dbReference type="EMBL" id="KAJ3548974.1"/>
    </source>
</evidence>
<organism evidence="1 2">
    <name type="scientific">Fusarium decemcellulare</name>
    <dbReference type="NCBI Taxonomy" id="57161"/>
    <lineage>
        <taxon>Eukaryota</taxon>
        <taxon>Fungi</taxon>
        <taxon>Dikarya</taxon>
        <taxon>Ascomycota</taxon>
        <taxon>Pezizomycotina</taxon>
        <taxon>Sordariomycetes</taxon>
        <taxon>Hypocreomycetidae</taxon>
        <taxon>Hypocreales</taxon>
        <taxon>Nectriaceae</taxon>
        <taxon>Fusarium</taxon>
        <taxon>Fusarium decemcellulare species complex</taxon>
    </lineage>
</organism>
<accession>A0ACC1SYA3</accession>
<name>A0ACC1SYA3_9HYPO</name>
<gene>
    <name evidence="1" type="ORF">NM208_g748</name>
</gene>
<keyword evidence="2" id="KW-1185">Reference proteome</keyword>